<reference evidence="2" key="1">
    <citation type="submission" date="2021-06" db="EMBL/GenBank/DDBJ databases">
        <authorList>
            <person name="Hodson N. C."/>
            <person name="Mongue J. A."/>
            <person name="Jaron S. K."/>
        </authorList>
    </citation>
    <scope>NUCLEOTIDE SEQUENCE</scope>
</reference>
<feature type="region of interest" description="Disordered" evidence="1">
    <location>
        <begin position="820"/>
        <end position="851"/>
    </location>
</feature>
<evidence type="ECO:0000313" key="3">
    <source>
        <dbReference type="Proteomes" id="UP000708208"/>
    </source>
</evidence>
<feature type="compositionally biased region" description="Basic residues" evidence="1">
    <location>
        <begin position="1002"/>
        <end position="1012"/>
    </location>
</feature>
<comment type="caution">
    <text evidence="2">The sequence shown here is derived from an EMBL/GenBank/DDBJ whole genome shotgun (WGS) entry which is preliminary data.</text>
</comment>
<protein>
    <submittedName>
        <fullName evidence="2">Uncharacterized protein</fullName>
    </submittedName>
</protein>
<feature type="region of interest" description="Disordered" evidence="1">
    <location>
        <begin position="302"/>
        <end position="342"/>
    </location>
</feature>
<feature type="compositionally biased region" description="Basic residues" evidence="1">
    <location>
        <begin position="179"/>
        <end position="191"/>
    </location>
</feature>
<feature type="compositionally biased region" description="Basic and acidic residues" evidence="1">
    <location>
        <begin position="828"/>
        <end position="839"/>
    </location>
</feature>
<proteinExistence type="predicted"/>
<name>A0A8J2JSP6_9HEXA</name>
<feature type="compositionally biased region" description="Basic and acidic residues" evidence="1">
    <location>
        <begin position="310"/>
        <end position="323"/>
    </location>
</feature>
<gene>
    <name evidence="2" type="ORF">AFUS01_LOCUS12160</name>
</gene>
<feature type="non-terminal residue" evidence="2">
    <location>
        <position position="1154"/>
    </location>
</feature>
<evidence type="ECO:0000313" key="2">
    <source>
        <dbReference type="EMBL" id="CAG7723053.1"/>
    </source>
</evidence>
<feature type="compositionally biased region" description="Basic residues" evidence="1">
    <location>
        <begin position="512"/>
        <end position="522"/>
    </location>
</feature>
<accession>A0A8J2JSP6</accession>
<feature type="non-terminal residue" evidence="2">
    <location>
        <position position="1"/>
    </location>
</feature>
<feature type="region of interest" description="Disordered" evidence="1">
    <location>
        <begin position="177"/>
        <end position="213"/>
    </location>
</feature>
<feature type="compositionally biased region" description="Acidic residues" evidence="1">
    <location>
        <begin position="575"/>
        <end position="584"/>
    </location>
</feature>
<dbReference type="AlphaFoldDB" id="A0A8J2JSP6"/>
<dbReference type="EMBL" id="CAJVCH010095032">
    <property type="protein sequence ID" value="CAG7723053.1"/>
    <property type="molecule type" value="Genomic_DNA"/>
</dbReference>
<dbReference type="Proteomes" id="UP000708208">
    <property type="component" value="Unassembled WGS sequence"/>
</dbReference>
<organism evidence="2 3">
    <name type="scientific">Allacma fusca</name>
    <dbReference type="NCBI Taxonomy" id="39272"/>
    <lineage>
        <taxon>Eukaryota</taxon>
        <taxon>Metazoa</taxon>
        <taxon>Ecdysozoa</taxon>
        <taxon>Arthropoda</taxon>
        <taxon>Hexapoda</taxon>
        <taxon>Collembola</taxon>
        <taxon>Symphypleona</taxon>
        <taxon>Sminthuridae</taxon>
        <taxon>Allacma</taxon>
    </lineage>
</organism>
<keyword evidence="3" id="KW-1185">Reference proteome</keyword>
<feature type="region of interest" description="Disordered" evidence="1">
    <location>
        <begin position="712"/>
        <end position="735"/>
    </location>
</feature>
<feature type="compositionally biased region" description="Basic and acidic residues" evidence="1">
    <location>
        <begin position="500"/>
        <end position="511"/>
    </location>
</feature>
<feature type="region of interest" description="Disordered" evidence="1">
    <location>
        <begin position="1045"/>
        <end position="1088"/>
    </location>
</feature>
<sequence>SLISEEVVEEGPEVVFTEAVGPDGKPVLIEGKPRVVKKIKTPQVSEVIPESKVKKIRKKKPEVIFSELTGPDGSPFLVPVEETLVIEQSGPDGSQVLVEIQKTEDELTEEEKRKVKKVKKLRKKPEDLPKVQEADLVSLPSEQIVEEAPEVIYTQAIDKTGQPILVEVQVTPEDAGVTKKQKRRIIKKVPRSKTDEDIKGSEEETPKTNYITAIGPDGAPLIVEVKESDLTVEEKEKIKLTKKIKKKKLSKISDLPSDESAEDIPEVQFIEIPGPDGAPVTVQIFDVKDDITEEEKVMTKVVKKIKKKKPKDDTEGSLERPEDQTVEETEEVKPLDIKKKQKRRPKIIPADVLTEVTEVIGPDGTTDTVEVEEIMAVEAVGPDGRTILVEVKETDEDLTEEERKKIKKIKKLRKKPRVVSEKELESDEVIEEVPEVVYTEEVSPQGKPILVEGKPRMVKKIKRKPKDVSDVPTEEETPVYLDVTGLDGAPVTLKVVDVKPELSPEDLERPRLSKKKVKKTRAGPKESPTTHFVEALGPDGSTVIVEVNENDLKEEEKVVLTIKKKIKKPIPEATELSEDEDEVTIIEQKPVQPKRKKAPKETQVTEIVGPDGTPQIVEVEDTLVKEVKGPDGTVTLVEVQEEDLTEEEKRKVKRIKKIRKKPHEIAEAELPSISPDEVFEEVPEVVFTEEVGPDGTPVLVEGQSRVVKKIKRKPHRASEVPSEEEEGPVFLEVPGPDGSPIKVEVLEVKPELSVEDFSKPMLSNKKVKRTITGRKESITTHFVDALGPDGTPFIVEVNESDLKEEEKRILTIKKKVRRPKVPVEQEADEKRVRRPKEVPIEFTEVTGPDGQPTIVEVQETLVIEEMGPEGIPVLVEITELEEERLPEDKRRRVKKVRKITRKPSVSEEILKSLPADLIVEEIPEVVYSEAIGPDGKPVLVQGPRRLVKKTKPISVSVPEDLPDEEEAPVFLEVTGPDGTPVTVQVLSAKPELTEEDLDKPRLSKKKVKKTRAGPKESPTTHFIEALGPDGSPVIVEVNESELKEEEKRILSVKSKAKKPKAPSHVTTDVEKKSKRREKPAPKVEFTEIVGPDGKPTVVVVEETLAIEDVSPDGKLVLVELSDQQEEDLTQEEKLKVRKVKKIPRKPSVSEGALN</sequence>
<feature type="region of interest" description="Disordered" evidence="1">
    <location>
        <begin position="500"/>
        <end position="535"/>
    </location>
</feature>
<feature type="region of interest" description="Disordered" evidence="1">
    <location>
        <begin position="988"/>
        <end position="1028"/>
    </location>
</feature>
<feature type="compositionally biased region" description="Basic and acidic residues" evidence="1">
    <location>
        <begin position="192"/>
        <end position="206"/>
    </location>
</feature>
<feature type="region of interest" description="Disordered" evidence="1">
    <location>
        <begin position="572"/>
        <end position="613"/>
    </location>
</feature>
<evidence type="ECO:0000256" key="1">
    <source>
        <dbReference type="SAM" id="MobiDB-lite"/>
    </source>
</evidence>